<feature type="transmembrane region" description="Helical" evidence="1">
    <location>
        <begin position="33"/>
        <end position="52"/>
    </location>
</feature>
<keyword evidence="1" id="KW-1133">Transmembrane helix</keyword>
<sequence>MNGESTHVMLSPVEDFLYLLNNIAQGEATIEDFILLVGTLVAFVAFILWCCFPVQLKDAPLPVLQSPGKSGKDDEKYYQLIMEYDLATT</sequence>
<keyword evidence="1" id="KW-0472">Membrane</keyword>
<accession>A0AAV8YX07</accession>
<keyword evidence="3" id="KW-1185">Reference proteome</keyword>
<name>A0AAV8YX07_9CUCU</name>
<dbReference type="AlphaFoldDB" id="A0AAV8YX07"/>
<evidence type="ECO:0000256" key="1">
    <source>
        <dbReference type="SAM" id="Phobius"/>
    </source>
</evidence>
<dbReference type="Proteomes" id="UP001162162">
    <property type="component" value="Unassembled WGS sequence"/>
</dbReference>
<dbReference type="EMBL" id="JAPWTK010000037">
    <property type="protein sequence ID" value="KAJ8955540.1"/>
    <property type="molecule type" value="Genomic_DNA"/>
</dbReference>
<protein>
    <submittedName>
        <fullName evidence="2">Uncharacterized protein</fullName>
    </submittedName>
</protein>
<comment type="caution">
    <text evidence="2">The sequence shown here is derived from an EMBL/GenBank/DDBJ whole genome shotgun (WGS) entry which is preliminary data.</text>
</comment>
<reference evidence="2" key="1">
    <citation type="journal article" date="2023" name="Insect Mol. Biol.">
        <title>Genome sequencing provides insights into the evolution of gene families encoding plant cell wall-degrading enzymes in longhorned beetles.</title>
        <authorList>
            <person name="Shin N.R."/>
            <person name="Okamura Y."/>
            <person name="Kirsch R."/>
            <person name="Pauchet Y."/>
        </authorList>
    </citation>
    <scope>NUCLEOTIDE SEQUENCE</scope>
    <source>
        <strain evidence="2">AMC_N1</strain>
    </source>
</reference>
<gene>
    <name evidence="2" type="ORF">NQ318_001370</name>
</gene>
<proteinExistence type="predicted"/>
<keyword evidence="1" id="KW-0812">Transmembrane</keyword>
<evidence type="ECO:0000313" key="3">
    <source>
        <dbReference type="Proteomes" id="UP001162162"/>
    </source>
</evidence>
<organism evidence="2 3">
    <name type="scientific">Aromia moschata</name>
    <dbReference type="NCBI Taxonomy" id="1265417"/>
    <lineage>
        <taxon>Eukaryota</taxon>
        <taxon>Metazoa</taxon>
        <taxon>Ecdysozoa</taxon>
        <taxon>Arthropoda</taxon>
        <taxon>Hexapoda</taxon>
        <taxon>Insecta</taxon>
        <taxon>Pterygota</taxon>
        <taxon>Neoptera</taxon>
        <taxon>Endopterygota</taxon>
        <taxon>Coleoptera</taxon>
        <taxon>Polyphaga</taxon>
        <taxon>Cucujiformia</taxon>
        <taxon>Chrysomeloidea</taxon>
        <taxon>Cerambycidae</taxon>
        <taxon>Cerambycinae</taxon>
        <taxon>Callichromatini</taxon>
        <taxon>Aromia</taxon>
    </lineage>
</organism>
<evidence type="ECO:0000313" key="2">
    <source>
        <dbReference type="EMBL" id="KAJ8955540.1"/>
    </source>
</evidence>